<gene>
    <name evidence="4" type="ordered locus">TTX_1744</name>
</gene>
<dbReference type="Proteomes" id="UP000002654">
    <property type="component" value="Chromosome"/>
</dbReference>
<feature type="domain" description="Glycosyl hydrolase family 13 catalytic" evidence="3">
    <location>
        <begin position="174"/>
        <end position="518"/>
    </location>
</feature>
<evidence type="ECO:0000259" key="3">
    <source>
        <dbReference type="SMART" id="SM00642"/>
    </source>
</evidence>
<dbReference type="PANTHER" id="PTHR10357">
    <property type="entry name" value="ALPHA-AMYLASE FAMILY MEMBER"/>
    <property type="match status" value="1"/>
</dbReference>
<reference evidence="4 5" key="1">
    <citation type="journal article" date="2011" name="PLoS ONE">
        <title>The complete genome sequence of Thermoproteus tenax: a physiologically versatile member of the Crenarchaeota.</title>
        <authorList>
            <person name="Siebers B."/>
            <person name="Zaparty M."/>
            <person name="Raddatz G."/>
            <person name="Tjaden B."/>
            <person name="Albers S.V."/>
            <person name="Bell S.D."/>
            <person name="Blombach F."/>
            <person name="Kletzin A."/>
            <person name="Kyrpides N."/>
            <person name="Lanz C."/>
            <person name="Plagens A."/>
            <person name="Rampp M."/>
            <person name="Rosinus A."/>
            <person name="von Jan M."/>
            <person name="Makarova K.S."/>
            <person name="Klenk H.P."/>
            <person name="Schuster S.C."/>
            <person name="Hensel R."/>
        </authorList>
    </citation>
    <scope>NUCLEOTIDE SEQUENCE [LARGE SCALE GENOMIC DNA]</scope>
    <source>
        <strain evidence="5">ATCC 35583 / DSM 2078 / JCM 9277 / NBRC 100435 / Kra 1</strain>
    </source>
</reference>
<dbReference type="EMBL" id="FN869859">
    <property type="protein sequence ID" value="CCC82365.1"/>
    <property type="molecule type" value="Genomic_DNA"/>
</dbReference>
<dbReference type="PaxDb" id="768679-TTX_1744"/>
<keyword evidence="5" id="KW-1185">Reference proteome</keyword>
<evidence type="ECO:0000256" key="2">
    <source>
        <dbReference type="ARBA" id="ARBA00023295"/>
    </source>
</evidence>
<protein>
    <submittedName>
        <fullName evidence="4">Glycosidase</fullName>
    </submittedName>
</protein>
<dbReference type="GO" id="GO:0005975">
    <property type="term" value="P:carbohydrate metabolic process"/>
    <property type="evidence" value="ECO:0007669"/>
    <property type="project" value="InterPro"/>
</dbReference>
<dbReference type="OrthoDB" id="34423at2157"/>
<dbReference type="SMR" id="G4RLC0"/>
<dbReference type="PANTHER" id="PTHR10357:SF210">
    <property type="entry name" value="MALTODEXTRIN GLUCOSIDASE"/>
    <property type="match status" value="1"/>
</dbReference>
<organism evidence="4 5">
    <name type="scientific">Thermoproteus tenax (strain ATCC 35583 / DSM 2078 / JCM 9277 / NBRC 100435 / Kra 1)</name>
    <dbReference type="NCBI Taxonomy" id="768679"/>
    <lineage>
        <taxon>Archaea</taxon>
        <taxon>Thermoproteota</taxon>
        <taxon>Thermoprotei</taxon>
        <taxon>Thermoproteales</taxon>
        <taxon>Thermoproteaceae</taxon>
        <taxon>Thermoproteus</taxon>
    </lineage>
</organism>
<dbReference type="RefSeq" id="WP_014127619.1">
    <property type="nucleotide sequence ID" value="NC_016070.1"/>
</dbReference>
<dbReference type="eggNOG" id="arCOG02948">
    <property type="taxonomic scope" value="Archaea"/>
</dbReference>
<sequence>MDCAIKRWAPDWYFGVVAEVEVCSQTSGRVYLVSSLTGGLEGGLPLSEINGKSCTKLRLPPGSYSFHLSVGGVKLDEVKCNLEPPGPLLHAPSPYYVGTFGDEVEVRVYAVEEPIICGERCGRPEPLARVGRSVLYKSIIRGPPYYIACCNTSIRVERVREFPRPRWAPLALYEVMPDRVKRRLDCRDLRRDFCGGTLRDIADMVEYIAELADAIYLHPIYPAMSYHRYDVLDHKDVDDILGGLEAYEELRARAKSVGLSIVLDVVLHHVGLKSRVFNRRELFFIRDEKLAQYAIDIARSLPRSQWAMFFRGSPPYETFMSVWTMPRLDYSKEEALQYAKSVLAFWSDRADGFRFDVAHGIPPWVWEKLLGDLRMSHYLLAEHTGDPTAYLGVHHGFTAYELYEALIDFFALDRISADDFASRIRRYLARVAPSQLRYMYTFIENHDTDRFCSLARDPRRAVMAYAFIFSMPGIPGVYAGGEHCAEGLAADHTNRRPLDDFKPAPALMSALTALYRLRRRYPQIAEGPVREVRGKGELLVVSNGPITLTILRRGGLIEIKTPEGFLDL</sequence>
<accession>G4RLC0</accession>
<keyword evidence="1" id="KW-0378">Hydrolase</keyword>
<dbReference type="Pfam" id="PF00128">
    <property type="entry name" value="Alpha-amylase"/>
    <property type="match status" value="2"/>
</dbReference>
<dbReference type="InterPro" id="IPR006047">
    <property type="entry name" value="GH13_cat_dom"/>
</dbReference>
<dbReference type="HOGENOM" id="CLU_006462_6_4_2"/>
<dbReference type="SUPFAM" id="SSF51445">
    <property type="entry name" value="(Trans)glycosidases"/>
    <property type="match status" value="1"/>
</dbReference>
<dbReference type="InterPro" id="IPR017853">
    <property type="entry name" value="GH"/>
</dbReference>
<dbReference type="SMART" id="SM00642">
    <property type="entry name" value="Aamy"/>
    <property type="match status" value="1"/>
</dbReference>
<dbReference type="GO" id="GO:0016798">
    <property type="term" value="F:hydrolase activity, acting on glycosyl bonds"/>
    <property type="evidence" value="ECO:0007669"/>
    <property type="project" value="UniProtKB-KW"/>
</dbReference>
<evidence type="ECO:0000313" key="4">
    <source>
        <dbReference type="EMBL" id="CCC82365.1"/>
    </source>
</evidence>
<dbReference type="STRING" id="768679.TTX_1744"/>
<proteinExistence type="predicted"/>
<dbReference type="KEGG" id="ttn:TTX_1744"/>
<dbReference type="AlphaFoldDB" id="G4RLC0"/>
<evidence type="ECO:0000256" key="1">
    <source>
        <dbReference type="ARBA" id="ARBA00022801"/>
    </source>
</evidence>
<dbReference type="Gene3D" id="3.20.20.80">
    <property type="entry name" value="Glycosidases"/>
    <property type="match status" value="1"/>
</dbReference>
<keyword evidence="2 4" id="KW-0326">Glycosidase</keyword>
<dbReference type="GeneID" id="11262629"/>
<evidence type="ECO:0000313" key="5">
    <source>
        <dbReference type="Proteomes" id="UP000002654"/>
    </source>
</evidence>
<dbReference type="PATRIC" id="fig|768679.9.peg.1765"/>
<name>G4RLC0_THETK</name>